<dbReference type="InterPro" id="IPR019949">
    <property type="entry name" value="CmoO-like"/>
</dbReference>
<dbReference type="GO" id="GO:0005829">
    <property type="term" value="C:cytosol"/>
    <property type="evidence" value="ECO:0007669"/>
    <property type="project" value="TreeGrafter"/>
</dbReference>
<comment type="similarity">
    <text evidence="1">To bacterial alkanal monooxygenase alpha and beta chains.</text>
</comment>
<reference evidence="3 4" key="1">
    <citation type="submission" date="2016-10" db="EMBL/GenBank/DDBJ databases">
        <authorList>
            <person name="de Groot N.N."/>
        </authorList>
    </citation>
    <scope>NUCLEOTIDE SEQUENCE [LARGE SCALE GENOMIC DNA]</scope>
    <source>
        <strain evidence="3 4">CGMCC 1.3702</strain>
    </source>
</reference>
<dbReference type="PANTHER" id="PTHR30137:SF19">
    <property type="entry name" value="LUCIFERASE-LIKE MONOOXYGENASE"/>
    <property type="match status" value="1"/>
</dbReference>
<organism evidence="3 4">
    <name type="scientific">Lentibacillus halodurans</name>
    <dbReference type="NCBI Taxonomy" id="237679"/>
    <lineage>
        <taxon>Bacteria</taxon>
        <taxon>Bacillati</taxon>
        <taxon>Bacillota</taxon>
        <taxon>Bacilli</taxon>
        <taxon>Bacillales</taxon>
        <taxon>Bacillaceae</taxon>
        <taxon>Lentibacillus</taxon>
    </lineage>
</organism>
<evidence type="ECO:0000313" key="3">
    <source>
        <dbReference type="EMBL" id="SFA83936.1"/>
    </source>
</evidence>
<sequence length="332" mass="37408">MKLSVLDQAPISRGFSPEETLNNTLKLAKVTEKLGYTRYWVAEHHNTNGLASVSPEILIARIASYTNKIRVGSGGVLLPQYSPYKVAENFKLLEALFPSRIDLGIGRSPGGSQDTRMALTDGAYKCMSEFPRQLRDLQGFLHNSLPKDHAYRLVKAAPRTKTVPPMWVLGLSGRSAANAAEIGAGFVFGHFINPVNGQKALEAYRNRFKPFQHFEQPKSIVCIFVVCADTEEEAEELALSQDKWLLNVGRGSDTKVPSIEEVKKRTFRQEELEEIHKNRNRCVVGTPDQVKQELERLGDDYQTDEFMVITNIYDFDAKVHSYRLLADVFDLE</sequence>
<dbReference type="Pfam" id="PF00296">
    <property type="entry name" value="Bac_luciferase"/>
    <property type="match status" value="1"/>
</dbReference>
<dbReference type="InterPro" id="IPR011251">
    <property type="entry name" value="Luciferase-like_dom"/>
</dbReference>
<evidence type="ECO:0000256" key="1">
    <source>
        <dbReference type="ARBA" id="ARBA00007789"/>
    </source>
</evidence>
<dbReference type="EMBL" id="FOJW01000002">
    <property type="protein sequence ID" value="SFA83936.1"/>
    <property type="molecule type" value="Genomic_DNA"/>
</dbReference>
<protein>
    <submittedName>
        <fullName evidence="3">Luciferase family oxidoreductase, group 1</fullName>
    </submittedName>
</protein>
<evidence type="ECO:0000313" key="4">
    <source>
        <dbReference type="Proteomes" id="UP000198642"/>
    </source>
</evidence>
<dbReference type="AlphaFoldDB" id="A0A1I0W7P8"/>
<name>A0A1I0W7P8_9BACI</name>
<dbReference type="Proteomes" id="UP000198642">
    <property type="component" value="Unassembled WGS sequence"/>
</dbReference>
<feature type="domain" description="Luciferase-like" evidence="2">
    <location>
        <begin position="1"/>
        <end position="296"/>
    </location>
</feature>
<dbReference type="RefSeq" id="WP_090233862.1">
    <property type="nucleotide sequence ID" value="NZ_FOJW01000002.1"/>
</dbReference>
<dbReference type="NCBIfam" id="TIGR03558">
    <property type="entry name" value="oxido_grp_1"/>
    <property type="match status" value="1"/>
</dbReference>
<dbReference type="InterPro" id="IPR050766">
    <property type="entry name" value="Bact_Lucif_Oxidored"/>
</dbReference>
<dbReference type="CDD" id="cd00347">
    <property type="entry name" value="Flavin_utilizing_monoxygenases"/>
    <property type="match status" value="1"/>
</dbReference>
<proteinExistence type="predicted"/>
<dbReference type="SUPFAM" id="SSF51679">
    <property type="entry name" value="Bacterial luciferase-like"/>
    <property type="match status" value="1"/>
</dbReference>
<dbReference type="Gene3D" id="3.20.20.30">
    <property type="entry name" value="Luciferase-like domain"/>
    <property type="match status" value="1"/>
</dbReference>
<gene>
    <name evidence="3" type="ORF">SAMN04488072_102234</name>
</gene>
<dbReference type="PANTHER" id="PTHR30137">
    <property type="entry name" value="LUCIFERASE-LIKE MONOOXYGENASE"/>
    <property type="match status" value="1"/>
</dbReference>
<accession>A0A1I0W7P8</accession>
<dbReference type="OrthoDB" id="9780518at2"/>
<dbReference type="InterPro" id="IPR036661">
    <property type="entry name" value="Luciferase-like_sf"/>
</dbReference>
<dbReference type="STRING" id="237679.SAMN04488072_102234"/>
<keyword evidence="4" id="KW-1185">Reference proteome</keyword>
<evidence type="ECO:0000259" key="2">
    <source>
        <dbReference type="Pfam" id="PF00296"/>
    </source>
</evidence>
<dbReference type="FunFam" id="3.20.20.30:FF:000002">
    <property type="entry name" value="LLM class flavin-dependent oxidoreductase"/>
    <property type="match status" value="1"/>
</dbReference>
<dbReference type="GO" id="GO:0016705">
    <property type="term" value="F:oxidoreductase activity, acting on paired donors, with incorporation or reduction of molecular oxygen"/>
    <property type="evidence" value="ECO:0007669"/>
    <property type="project" value="InterPro"/>
</dbReference>